<dbReference type="AlphaFoldDB" id="A0A8H8U1M9"/>
<proteinExistence type="inferred from homology"/>
<dbReference type="GO" id="GO:0016020">
    <property type="term" value="C:membrane"/>
    <property type="evidence" value="ECO:0007669"/>
    <property type="project" value="UniProtKB-SubCell"/>
</dbReference>
<comment type="subcellular location">
    <subcellularLocation>
        <location evidence="1">Membrane</location>
        <topology evidence="1">Multi-pass membrane protein</topology>
    </subcellularLocation>
</comment>
<feature type="domain" description="Major facilitator superfamily (MFS) profile" evidence="8">
    <location>
        <begin position="76"/>
        <end position="534"/>
    </location>
</feature>
<evidence type="ECO:0000256" key="3">
    <source>
        <dbReference type="ARBA" id="ARBA00022448"/>
    </source>
</evidence>
<dbReference type="OrthoDB" id="4139357at2759"/>
<dbReference type="EMBL" id="QGMH01000030">
    <property type="protein sequence ID" value="TVY28495.1"/>
    <property type="molecule type" value="Genomic_DNA"/>
</dbReference>
<evidence type="ECO:0000313" key="9">
    <source>
        <dbReference type="EMBL" id="TVY28495.1"/>
    </source>
</evidence>
<protein>
    <submittedName>
        <fullName evidence="9">Putative MFS-type transporter protein</fullName>
    </submittedName>
</protein>
<dbReference type="CDD" id="cd17316">
    <property type="entry name" value="MFS_SV2_like"/>
    <property type="match status" value="1"/>
</dbReference>
<evidence type="ECO:0000256" key="4">
    <source>
        <dbReference type="ARBA" id="ARBA00022692"/>
    </source>
</evidence>
<dbReference type="InterPro" id="IPR020846">
    <property type="entry name" value="MFS_dom"/>
</dbReference>
<dbReference type="RefSeq" id="XP_031007283.1">
    <property type="nucleotide sequence ID" value="XM_031148424.1"/>
</dbReference>
<dbReference type="GeneID" id="41983652"/>
<reference evidence="9 10" key="1">
    <citation type="submission" date="2018-05" db="EMBL/GenBank/DDBJ databases">
        <title>Genome sequencing and assembly of the regulated plant pathogen Lachnellula willkommii and related sister species for the development of diagnostic species identification markers.</title>
        <authorList>
            <person name="Giroux E."/>
            <person name="Bilodeau G."/>
        </authorList>
    </citation>
    <scope>NUCLEOTIDE SEQUENCE [LARGE SCALE GENOMIC DNA]</scope>
    <source>
        <strain evidence="9 10">CBS 185.66</strain>
    </source>
</reference>
<dbReference type="Gene3D" id="1.20.1250.20">
    <property type="entry name" value="MFS general substrate transporter like domains"/>
    <property type="match status" value="1"/>
</dbReference>
<keyword evidence="3" id="KW-0813">Transport</keyword>
<dbReference type="InterPro" id="IPR036259">
    <property type="entry name" value="MFS_trans_sf"/>
</dbReference>
<feature type="transmembrane region" description="Helical" evidence="7">
    <location>
        <begin position="110"/>
        <end position="130"/>
    </location>
</feature>
<feature type="transmembrane region" description="Helical" evidence="7">
    <location>
        <begin position="426"/>
        <end position="442"/>
    </location>
</feature>
<sequence>MNIQYVPGDPKPQDTKSLSETFAAVEKGDVSYRNRAGKVIDITTVQPGADTAYELKVVLLNQAMLDLGMGKYQWRLFVLTGFGWFVDNFWLQAVTLISPLVKREFVVKRIAFLTVGKYAGLVVGSTLWPISADFIGRKLAFNSTLILSSVAGLVGGGMPNFAALTTICAFIGLATGGNQPVDSAIFLEFIPATHSYLLTMQSAFWSIGQSVAVLVGWPLVANFSCPATTKTGECFYEDNMGWRYCFWTFGGLTLVMSLLRFMFRMHETPKYLLGKRQDAKVVKVIEQIAAYNGKTTWLTLEHFQELDAQLEASGHSIAQETADQAIMRRKLEVLKPAKLKGLFSTPKMAYSTTLMILLWCMIGMAYPLYNSFIPIYLENKGLKSGSSSIDRTYRDYAIQAVCGIPASIIGGFTIDMRYMGRKGTGTIACICTGVFLFLYTRATSQSAVLGFSCAVSFFQNLVYGLLYSYTPELFPAPIRGTGNGLVALFNRLSGLMAPIIAAYVGVDTDSPIWISAALFIVAGFVFMLLPYETRGRAAS</sequence>
<keyword evidence="4 7" id="KW-0812">Transmembrane</keyword>
<organism evidence="9 10">
    <name type="scientific">Lachnellula hyalina</name>
    <dbReference type="NCBI Taxonomy" id="1316788"/>
    <lineage>
        <taxon>Eukaryota</taxon>
        <taxon>Fungi</taxon>
        <taxon>Dikarya</taxon>
        <taxon>Ascomycota</taxon>
        <taxon>Pezizomycotina</taxon>
        <taxon>Leotiomycetes</taxon>
        <taxon>Helotiales</taxon>
        <taxon>Lachnaceae</taxon>
        <taxon>Lachnellula</taxon>
    </lineage>
</organism>
<dbReference type="FunFam" id="1.20.1250.20:FF:000171">
    <property type="entry name" value="MFS general substrate transporter"/>
    <property type="match status" value="1"/>
</dbReference>
<comment type="caution">
    <text evidence="9">The sequence shown here is derived from an EMBL/GenBank/DDBJ whole genome shotgun (WGS) entry which is preliminary data.</text>
</comment>
<feature type="transmembrane region" description="Helical" evidence="7">
    <location>
        <begin position="448"/>
        <end position="467"/>
    </location>
</feature>
<evidence type="ECO:0000256" key="1">
    <source>
        <dbReference type="ARBA" id="ARBA00004141"/>
    </source>
</evidence>
<feature type="transmembrane region" description="Helical" evidence="7">
    <location>
        <begin position="196"/>
        <end position="221"/>
    </location>
</feature>
<feature type="transmembrane region" description="Helical" evidence="7">
    <location>
        <begin position="74"/>
        <end position="98"/>
    </location>
</feature>
<evidence type="ECO:0000313" key="10">
    <source>
        <dbReference type="Proteomes" id="UP000431533"/>
    </source>
</evidence>
<keyword evidence="10" id="KW-1185">Reference proteome</keyword>
<accession>A0A8H8U1M9</accession>
<feature type="transmembrane region" description="Helical" evidence="7">
    <location>
        <begin position="488"/>
        <end position="506"/>
    </location>
</feature>
<name>A0A8H8U1M9_9HELO</name>
<dbReference type="Proteomes" id="UP000431533">
    <property type="component" value="Unassembled WGS sequence"/>
</dbReference>
<dbReference type="PANTHER" id="PTHR23511">
    <property type="entry name" value="SYNAPTIC VESICLE GLYCOPROTEIN 2"/>
    <property type="match status" value="1"/>
</dbReference>
<feature type="transmembrane region" description="Helical" evidence="7">
    <location>
        <begin position="348"/>
        <end position="369"/>
    </location>
</feature>
<evidence type="ECO:0000256" key="2">
    <source>
        <dbReference type="ARBA" id="ARBA00008335"/>
    </source>
</evidence>
<evidence type="ECO:0000256" key="6">
    <source>
        <dbReference type="ARBA" id="ARBA00023136"/>
    </source>
</evidence>
<keyword evidence="6 7" id="KW-0472">Membrane</keyword>
<feature type="transmembrane region" description="Helical" evidence="7">
    <location>
        <begin position="512"/>
        <end position="531"/>
    </location>
</feature>
<dbReference type="GO" id="GO:0022857">
    <property type="term" value="F:transmembrane transporter activity"/>
    <property type="evidence" value="ECO:0007669"/>
    <property type="project" value="InterPro"/>
</dbReference>
<gene>
    <name evidence="9" type="ORF">LHYA1_G003454</name>
</gene>
<dbReference type="InterPro" id="IPR011701">
    <property type="entry name" value="MFS"/>
</dbReference>
<evidence type="ECO:0000259" key="8">
    <source>
        <dbReference type="PROSITE" id="PS50850"/>
    </source>
</evidence>
<comment type="similarity">
    <text evidence="2">Belongs to the major facilitator superfamily.</text>
</comment>
<dbReference type="PANTHER" id="PTHR23511:SF5">
    <property type="entry name" value="MAJOR FACILITATOR-TYPE TRANSPORTER HXNZ-RELATED"/>
    <property type="match status" value="1"/>
</dbReference>
<evidence type="ECO:0000256" key="7">
    <source>
        <dbReference type="SAM" id="Phobius"/>
    </source>
</evidence>
<keyword evidence="5 7" id="KW-1133">Transmembrane helix</keyword>
<feature type="transmembrane region" description="Helical" evidence="7">
    <location>
        <begin position="396"/>
        <end position="414"/>
    </location>
</feature>
<dbReference type="PROSITE" id="PS50850">
    <property type="entry name" value="MFS"/>
    <property type="match status" value="1"/>
</dbReference>
<feature type="transmembrane region" description="Helical" evidence="7">
    <location>
        <begin position="150"/>
        <end position="175"/>
    </location>
</feature>
<evidence type="ECO:0000256" key="5">
    <source>
        <dbReference type="ARBA" id="ARBA00022989"/>
    </source>
</evidence>
<dbReference type="Pfam" id="PF07690">
    <property type="entry name" value="MFS_1"/>
    <property type="match status" value="2"/>
</dbReference>
<feature type="transmembrane region" description="Helical" evidence="7">
    <location>
        <begin position="241"/>
        <end position="263"/>
    </location>
</feature>
<dbReference type="SUPFAM" id="SSF103473">
    <property type="entry name" value="MFS general substrate transporter"/>
    <property type="match status" value="1"/>
</dbReference>